<dbReference type="OrthoDB" id="2432613at2759"/>
<dbReference type="PANTHER" id="PTHR28154">
    <property type="entry name" value="CELL WALL SYNTHESIS PROTEIN KNH1-RELATED"/>
    <property type="match status" value="1"/>
</dbReference>
<dbReference type="EMBL" id="SWKU01000026">
    <property type="protein sequence ID" value="KAF2996694.1"/>
    <property type="molecule type" value="Genomic_DNA"/>
</dbReference>
<feature type="signal peptide" evidence="3">
    <location>
        <begin position="1"/>
        <end position="20"/>
    </location>
</feature>
<gene>
    <name evidence="6" type="ORF">E8E13_005031</name>
</gene>
<feature type="domain" description="Yeast cell wall synthesis Kre9/Knh1 C-terminal" evidence="4">
    <location>
        <begin position="178"/>
        <end position="256"/>
    </location>
</feature>
<keyword evidence="7" id="KW-1185">Reference proteome</keyword>
<proteinExistence type="predicted"/>
<dbReference type="Pfam" id="PF10342">
    <property type="entry name" value="Kre9_KNH"/>
    <property type="match status" value="1"/>
</dbReference>
<dbReference type="Pfam" id="PF05390">
    <property type="entry name" value="Kre9_KNH1_C"/>
    <property type="match status" value="1"/>
</dbReference>
<feature type="domain" description="Yeast cell wall synthesis Kre9/Knh1-like N-terminal" evidence="5">
    <location>
        <begin position="26"/>
        <end position="131"/>
    </location>
</feature>
<evidence type="ECO:0000313" key="7">
    <source>
        <dbReference type="Proteomes" id="UP000801428"/>
    </source>
</evidence>
<accession>A0A9P4T7Y7</accession>
<dbReference type="GO" id="GO:0042546">
    <property type="term" value="P:cell wall biogenesis"/>
    <property type="evidence" value="ECO:0007669"/>
    <property type="project" value="InterPro"/>
</dbReference>
<dbReference type="InterPro" id="IPR008659">
    <property type="entry name" value="Kre9/Knh1_C"/>
</dbReference>
<comment type="caution">
    <text evidence="6">The sequence shown here is derived from an EMBL/GenBank/DDBJ whole genome shotgun (WGS) entry which is preliminary data.</text>
</comment>
<dbReference type="GO" id="GO:0006078">
    <property type="term" value="P:(1-&gt;6)-beta-D-glucan biosynthetic process"/>
    <property type="evidence" value="ECO:0007669"/>
    <property type="project" value="InterPro"/>
</dbReference>
<evidence type="ECO:0000256" key="1">
    <source>
        <dbReference type="ARBA" id="ARBA00022729"/>
    </source>
</evidence>
<dbReference type="GO" id="GO:0005576">
    <property type="term" value="C:extracellular region"/>
    <property type="evidence" value="ECO:0007669"/>
    <property type="project" value="TreeGrafter"/>
</dbReference>
<evidence type="ECO:0000256" key="2">
    <source>
        <dbReference type="SAM" id="MobiDB-lite"/>
    </source>
</evidence>
<protein>
    <submittedName>
        <fullName evidence="6">Uncharacterized protein</fullName>
    </submittedName>
</protein>
<feature type="region of interest" description="Disordered" evidence="2">
    <location>
        <begin position="149"/>
        <end position="177"/>
    </location>
</feature>
<organism evidence="6 7">
    <name type="scientific">Curvularia kusanoi</name>
    <name type="common">Cochliobolus kusanoi</name>
    <dbReference type="NCBI Taxonomy" id="90978"/>
    <lineage>
        <taxon>Eukaryota</taxon>
        <taxon>Fungi</taxon>
        <taxon>Dikarya</taxon>
        <taxon>Ascomycota</taxon>
        <taxon>Pezizomycotina</taxon>
        <taxon>Dothideomycetes</taxon>
        <taxon>Pleosporomycetidae</taxon>
        <taxon>Pleosporales</taxon>
        <taxon>Pleosporineae</taxon>
        <taxon>Pleosporaceae</taxon>
        <taxon>Curvularia</taxon>
    </lineage>
</organism>
<reference evidence="6" key="1">
    <citation type="submission" date="2019-04" db="EMBL/GenBank/DDBJ databases">
        <title>Sequencing of skin fungus with MAO and IRED activity.</title>
        <authorList>
            <person name="Marsaioli A.J."/>
            <person name="Bonatto J.M.C."/>
            <person name="Reis Junior O."/>
        </authorList>
    </citation>
    <scope>NUCLEOTIDE SEQUENCE</scope>
    <source>
        <strain evidence="6">30M1</strain>
    </source>
</reference>
<dbReference type="InterPro" id="IPR045328">
    <property type="entry name" value="Kre9/Knh1"/>
</dbReference>
<evidence type="ECO:0000313" key="6">
    <source>
        <dbReference type="EMBL" id="KAF2996694.1"/>
    </source>
</evidence>
<evidence type="ECO:0000259" key="4">
    <source>
        <dbReference type="Pfam" id="PF05390"/>
    </source>
</evidence>
<dbReference type="GO" id="GO:0031505">
    <property type="term" value="P:fungal-type cell wall organization"/>
    <property type="evidence" value="ECO:0007669"/>
    <property type="project" value="TreeGrafter"/>
</dbReference>
<sequence length="267" mass="27622">MTRLLVPVAVFAALAPLVSAGIKFTKPAAGTTLKAGTAIEVAWEEGGTGPKISDLTTYTLTLVGGGQKDTEQQVIKVLTTSGNFALGGNSASGQVELGLAGEDKPANAYFLKMVAVGKNGGELTTYSDRFSYSGMTGAWGTAAQAALDDLSTTSGPPTVDATTGSANADPAADPEAGDFGVTYTMQTGAIRYAPMQPVPPKKVTATNTKPLYPTSSVPIATEHLPIPTIQKTITQSGTYTVSSRENTVAAAPNPTDDMQKFLNRWKD</sequence>
<dbReference type="AlphaFoldDB" id="A0A9P4T7Y7"/>
<dbReference type="InterPro" id="IPR018466">
    <property type="entry name" value="Kre9/Knh1-like_N"/>
</dbReference>
<dbReference type="PANTHER" id="PTHR28154:SF1">
    <property type="entry name" value="CELL WALL SYNTHESIS PROTEIN KNH1-RELATED"/>
    <property type="match status" value="1"/>
</dbReference>
<name>A0A9P4T7Y7_CURKU</name>
<dbReference type="Proteomes" id="UP000801428">
    <property type="component" value="Unassembled WGS sequence"/>
</dbReference>
<evidence type="ECO:0000256" key="3">
    <source>
        <dbReference type="SAM" id="SignalP"/>
    </source>
</evidence>
<feature type="chain" id="PRO_5040249418" evidence="3">
    <location>
        <begin position="21"/>
        <end position="267"/>
    </location>
</feature>
<keyword evidence="1 3" id="KW-0732">Signal</keyword>
<evidence type="ECO:0000259" key="5">
    <source>
        <dbReference type="Pfam" id="PF10342"/>
    </source>
</evidence>
<feature type="compositionally biased region" description="Polar residues" evidence="2">
    <location>
        <begin position="150"/>
        <end position="166"/>
    </location>
</feature>